<feature type="transmembrane region" description="Helical" evidence="1">
    <location>
        <begin position="98"/>
        <end position="116"/>
    </location>
</feature>
<evidence type="ECO:0000313" key="2">
    <source>
        <dbReference type="EMBL" id="EGD59680.1"/>
    </source>
</evidence>
<reference evidence="2 3" key="1">
    <citation type="journal article" date="2012" name="J. Bacteriol.">
        <title>Draft Genome Sequence of Novosphingobium nitrogenifigens Y88T.</title>
        <authorList>
            <person name="Strabala T.J."/>
            <person name="Macdonald L."/>
            <person name="Liu V."/>
            <person name="Smit A.M."/>
        </authorList>
    </citation>
    <scope>NUCLEOTIDE SEQUENCE [LARGE SCALE GENOMIC DNA]</scope>
    <source>
        <strain evidence="2 3">DSM 19370</strain>
    </source>
</reference>
<sequence>MTVTPEEIMAYVDDELDTPARERVTLAALADPALAERIAAERAVRDSLRAHFAKVDDEPLPAEWVAMIRSSDAPTAPTAQVHSLDEARARRTPAWRQPVWFGAAIAASLVLGLFAGTRITSPGPIVTRGGALVAGGELAGALDHQLASANAGAPVQILGSFRRGDGSLCRVFSGRAASGIACRAQDAWQLQHVLPGTQETGTAYRQAGSAQAELMELAQQMATGDPLDAAQEQAAMNEGWRGAARK</sequence>
<name>F1Z6M0_9SPHN</name>
<protein>
    <submittedName>
        <fullName evidence="2">Anti-sigma factor</fullName>
    </submittedName>
</protein>
<evidence type="ECO:0000313" key="3">
    <source>
        <dbReference type="Proteomes" id="UP000004728"/>
    </source>
</evidence>
<dbReference type="eggNOG" id="COG5662">
    <property type="taxonomic scope" value="Bacteria"/>
</dbReference>
<keyword evidence="1" id="KW-0472">Membrane</keyword>
<dbReference type="OrthoDB" id="7502743at2"/>
<keyword evidence="1" id="KW-1133">Transmembrane helix</keyword>
<comment type="caution">
    <text evidence="2">The sequence shown here is derived from an EMBL/GenBank/DDBJ whole genome shotgun (WGS) entry which is preliminary data.</text>
</comment>
<keyword evidence="3" id="KW-1185">Reference proteome</keyword>
<proteinExistence type="predicted"/>
<accession>F1Z6M0</accession>
<dbReference type="HOGENOM" id="CLU_092800_0_0_5"/>
<organism evidence="2 3">
    <name type="scientific">Novosphingobium nitrogenifigens DSM 19370</name>
    <dbReference type="NCBI Taxonomy" id="983920"/>
    <lineage>
        <taxon>Bacteria</taxon>
        <taxon>Pseudomonadati</taxon>
        <taxon>Pseudomonadota</taxon>
        <taxon>Alphaproteobacteria</taxon>
        <taxon>Sphingomonadales</taxon>
        <taxon>Sphingomonadaceae</taxon>
        <taxon>Novosphingobium</taxon>
    </lineage>
</organism>
<dbReference type="Proteomes" id="UP000004728">
    <property type="component" value="Unassembled WGS sequence"/>
</dbReference>
<dbReference type="AlphaFoldDB" id="F1Z6M0"/>
<dbReference type="RefSeq" id="WP_008069996.1">
    <property type="nucleotide sequence ID" value="NZ_AQWK01000003.1"/>
</dbReference>
<keyword evidence="1" id="KW-0812">Transmembrane</keyword>
<gene>
    <name evidence="2" type="ORF">Y88_2464</name>
</gene>
<dbReference type="STRING" id="983920.Y88_2464"/>
<dbReference type="InParanoid" id="F1Z6M0"/>
<dbReference type="EMBL" id="AEWJ01000025">
    <property type="protein sequence ID" value="EGD59680.1"/>
    <property type="molecule type" value="Genomic_DNA"/>
</dbReference>
<evidence type="ECO:0000256" key="1">
    <source>
        <dbReference type="SAM" id="Phobius"/>
    </source>
</evidence>